<evidence type="ECO:0000313" key="3">
    <source>
        <dbReference type="Proteomes" id="UP000662185"/>
    </source>
</evidence>
<accession>A0A927A1F3</accession>
<sequence>MFKDCKTGGYNLEGFQASPDRLVRIILLIALAMTSAWLQGKKLNLKDNNLMFVVLVKIKELEEDIVIFG</sequence>
<keyword evidence="1" id="KW-0472">Membrane</keyword>
<dbReference type="AlphaFoldDB" id="A0A927A1F3"/>
<keyword evidence="1" id="KW-0812">Transmembrane</keyword>
<dbReference type="RefSeq" id="WP_190558722.1">
    <property type="nucleotide sequence ID" value="NZ_JACJQU010000003.1"/>
</dbReference>
<keyword evidence="3" id="KW-1185">Reference proteome</keyword>
<proteinExistence type="predicted"/>
<dbReference type="Proteomes" id="UP000662185">
    <property type="component" value="Unassembled WGS sequence"/>
</dbReference>
<comment type="caution">
    <text evidence="2">The sequence shown here is derived from an EMBL/GenBank/DDBJ whole genome shotgun (WGS) entry which is preliminary data.</text>
</comment>
<evidence type="ECO:0000313" key="2">
    <source>
        <dbReference type="EMBL" id="MBD2293375.1"/>
    </source>
</evidence>
<dbReference type="EMBL" id="JACJQU010000003">
    <property type="protein sequence ID" value="MBD2293375.1"/>
    <property type="molecule type" value="Genomic_DNA"/>
</dbReference>
<name>A0A927A1F3_9NOST</name>
<reference evidence="3" key="1">
    <citation type="journal article" date="2020" name="ISME J.">
        <title>Comparative genomics reveals insights into cyanobacterial evolution and habitat adaptation.</title>
        <authorList>
            <person name="Chen M.Y."/>
            <person name="Teng W.K."/>
            <person name="Zhao L."/>
            <person name="Hu C.X."/>
            <person name="Zhou Y.K."/>
            <person name="Han B.P."/>
            <person name="Song L.R."/>
            <person name="Shu W.S."/>
        </authorList>
    </citation>
    <scope>NUCLEOTIDE SEQUENCE [LARGE SCALE GENOMIC DNA]</scope>
    <source>
        <strain evidence="3">FACHB-251</strain>
    </source>
</reference>
<protein>
    <recommendedName>
        <fullName evidence="4">Transposase</fullName>
    </recommendedName>
</protein>
<gene>
    <name evidence="2" type="ORF">H6G06_07705</name>
</gene>
<evidence type="ECO:0008006" key="4">
    <source>
        <dbReference type="Google" id="ProtNLM"/>
    </source>
</evidence>
<feature type="transmembrane region" description="Helical" evidence="1">
    <location>
        <begin position="22"/>
        <end position="38"/>
    </location>
</feature>
<evidence type="ECO:0000256" key="1">
    <source>
        <dbReference type="SAM" id="Phobius"/>
    </source>
</evidence>
<organism evidence="2 3">
    <name type="scientific">Anabaena sphaerica FACHB-251</name>
    <dbReference type="NCBI Taxonomy" id="2692883"/>
    <lineage>
        <taxon>Bacteria</taxon>
        <taxon>Bacillati</taxon>
        <taxon>Cyanobacteriota</taxon>
        <taxon>Cyanophyceae</taxon>
        <taxon>Nostocales</taxon>
        <taxon>Nostocaceae</taxon>
        <taxon>Anabaena</taxon>
    </lineage>
</organism>
<keyword evidence="1" id="KW-1133">Transmembrane helix</keyword>